<sequence length="751" mass="85933">MTYPYPYPYFAPTQIAAPAYASPANYTSIPKPKEGWTDPVKRNLNYLEVIKKDCVHDGFQHLKEESLYLLEVFVEDLQLKNSVVENNETNDIDHPDLTVKVKLLNLPFMDTSEMETVKESEADDRPQFGKLLDAIYNESGRHVSIVTNIDQTETAAKEVDEKVQKEEGKREQKDGLEQTRIDSKTAKVEEAQKDMISVNIMKGKSALLTMTGLSMIQSLQGHPVTVKTARKDVSKEEKKIEGDTLASCTIRVPENFCLSVLRASKPETILPYLAVKSDKYKLLDAQNQEVGSVNLTIVLSSFGKVIINCIQQCDEDEYEFKNTKLMRSLEKTPSEVPIVNPKFAKKIIDIGLLKIKSDSSTQILKSCMTNKLVEIDPEFKRKMLGSISCDWFKMVKRSKGITVSDFKDKKRYKRIKGTKDEVNGVQNTFGDYENKPDNCTENLKGFRELPKISNNDVKKAKDGSKYKLNPVEKRTKKSLKKSSESALTNLNFTERLLELNKDRLNTVSEILNYCTSKNYKKTYTNIKDDKRLPEFGWFSEVEEITEQARKNPDYKDTDEWGEIVKLTTFTKPHEQKPNKKLSASSSDKKIEAMKLGFVNPEHERSERILKRSKVASVIDPLPELKEISLKPEFCKCTIQSKRIPPKSSRLSKKMSSTEGQRKDCLKYMWMKHKQTCRDFKSDIKNINEGLPSINERLEELRIKTNDKSLKAEENEIKVENTNPEDIRKSTTSKSSRHSKRRSSVKSKKGSV</sequence>
<evidence type="ECO:0000256" key="1">
    <source>
        <dbReference type="SAM" id="MobiDB-lite"/>
    </source>
</evidence>
<proteinExistence type="predicted"/>
<evidence type="ECO:0000313" key="2">
    <source>
        <dbReference type="EMBL" id="JAT12794.1"/>
    </source>
</evidence>
<feature type="region of interest" description="Disordered" evidence="1">
    <location>
        <begin position="708"/>
        <end position="751"/>
    </location>
</feature>
<dbReference type="EMBL" id="GEBQ01027183">
    <property type="protein sequence ID" value="JAT12794.1"/>
    <property type="molecule type" value="Transcribed_RNA"/>
</dbReference>
<gene>
    <name evidence="2" type="ORF">g.14209</name>
</gene>
<dbReference type="Pfam" id="PF14924">
    <property type="entry name" value="MAP10_N"/>
    <property type="match status" value="1"/>
</dbReference>
<dbReference type="AlphaFoldDB" id="A0A1B6KNM1"/>
<feature type="compositionally biased region" description="Basic and acidic residues" evidence="1">
    <location>
        <begin position="708"/>
        <end position="728"/>
    </location>
</feature>
<protein>
    <submittedName>
        <fullName evidence="2">Uncharacterized protein</fullName>
    </submittedName>
</protein>
<feature type="region of interest" description="Disordered" evidence="1">
    <location>
        <begin position="157"/>
        <end position="180"/>
    </location>
</feature>
<feature type="compositionally biased region" description="Basic residues" evidence="1">
    <location>
        <begin position="734"/>
        <end position="751"/>
    </location>
</feature>
<accession>A0A1B6KNM1</accession>
<name>A0A1B6KNM1_9HEMI</name>
<reference evidence="2" key="1">
    <citation type="submission" date="2015-11" db="EMBL/GenBank/DDBJ databases">
        <title>De novo transcriptome assembly of four potential Pierce s Disease insect vectors from Arizona vineyards.</title>
        <authorList>
            <person name="Tassone E.E."/>
        </authorList>
    </citation>
    <scope>NUCLEOTIDE SEQUENCE</scope>
</reference>
<organism evidence="2">
    <name type="scientific">Graphocephala atropunctata</name>
    <dbReference type="NCBI Taxonomy" id="36148"/>
    <lineage>
        <taxon>Eukaryota</taxon>
        <taxon>Metazoa</taxon>
        <taxon>Ecdysozoa</taxon>
        <taxon>Arthropoda</taxon>
        <taxon>Hexapoda</taxon>
        <taxon>Insecta</taxon>
        <taxon>Pterygota</taxon>
        <taxon>Neoptera</taxon>
        <taxon>Paraneoptera</taxon>
        <taxon>Hemiptera</taxon>
        <taxon>Auchenorrhyncha</taxon>
        <taxon>Membracoidea</taxon>
        <taxon>Cicadellidae</taxon>
        <taxon>Cicadellinae</taxon>
        <taxon>Cicadellini</taxon>
        <taxon>Graphocephala</taxon>
    </lineage>
</organism>